<comment type="caution">
    <text evidence="2">The sequence shown here is derived from an EMBL/GenBank/DDBJ whole genome shotgun (WGS) entry which is preliminary data.</text>
</comment>
<feature type="compositionally biased region" description="Polar residues" evidence="1">
    <location>
        <begin position="177"/>
        <end position="190"/>
    </location>
</feature>
<evidence type="ECO:0000313" key="3">
    <source>
        <dbReference type="Proteomes" id="UP000652761"/>
    </source>
</evidence>
<organism evidence="2 3">
    <name type="scientific">Colocasia esculenta</name>
    <name type="common">Wild taro</name>
    <name type="synonym">Arum esculentum</name>
    <dbReference type="NCBI Taxonomy" id="4460"/>
    <lineage>
        <taxon>Eukaryota</taxon>
        <taxon>Viridiplantae</taxon>
        <taxon>Streptophyta</taxon>
        <taxon>Embryophyta</taxon>
        <taxon>Tracheophyta</taxon>
        <taxon>Spermatophyta</taxon>
        <taxon>Magnoliopsida</taxon>
        <taxon>Liliopsida</taxon>
        <taxon>Araceae</taxon>
        <taxon>Aroideae</taxon>
        <taxon>Colocasieae</taxon>
        <taxon>Colocasia</taxon>
    </lineage>
</organism>
<dbReference type="EMBL" id="NMUH01000874">
    <property type="protein sequence ID" value="MQL86122.1"/>
    <property type="molecule type" value="Genomic_DNA"/>
</dbReference>
<evidence type="ECO:0008006" key="4">
    <source>
        <dbReference type="Google" id="ProtNLM"/>
    </source>
</evidence>
<gene>
    <name evidence="2" type="ORF">Taro_018637</name>
</gene>
<dbReference type="Proteomes" id="UP000652761">
    <property type="component" value="Unassembled WGS sequence"/>
</dbReference>
<accession>A0A843UJ70</accession>
<feature type="region of interest" description="Disordered" evidence="1">
    <location>
        <begin position="158"/>
        <end position="220"/>
    </location>
</feature>
<reference evidence="2" key="1">
    <citation type="submission" date="2017-07" db="EMBL/GenBank/DDBJ databases">
        <title>Taro Niue Genome Assembly and Annotation.</title>
        <authorList>
            <person name="Atibalentja N."/>
            <person name="Keating K."/>
            <person name="Fields C.J."/>
        </authorList>
    </citation>
    <scope>NUCLEOTIDE SEQUENCE</scope>
    <source>
        <strain evidence="2">Niue_2</strain>
        <tissue evidence="2">Leaf</tissue>
    </source>
</reference>
<protein>
    <recommendedName>
        <fullName evidence="4">Aminotransferase-like plant mobile domain-containing protein</fullName>
    </recommendedName>
</protein>
<proteinExistence type="predicted"/>
<evidence type="ECO:0000313" key="2">
    <source>
        <dbReference type="EMBL" id="MQL86122.1"/>
    </source>
</evidence>
<sequence length="389" mass="42801">MEGDYGDFVAGGGRPFYLSRVNTFTPSRIFFHKQYQQLRLKNRRRGRYLYASENEGWNPCDLPDRTYLVVYLVYWLATFAIPHDEESIRPGLIYPACLLAEGYKLAIAPTALTNMFHGLGTLTSHPSPWDRKTQMATHYLSAWAAIFAFEVAGDRSDDPHLDIPSSSRRKRVGKSGITDSTPSHGSSASDSETDGGADDSVAPDDYNPLSGDSHTFHGRKCETSSRAAEVFLPEAEDDQDPQPFDRTCELPPHNSFFRTAAIEGDNTTFSFVELGLPTESYPPTTVEAYIPVAVGEFPARGPVPEGNSPHLNNSGSSPIELATFPGHGVEWSTGVQPTSLPLGNGFLRSIFERVRVVVRAEDPPSIEAVRHALEQNTIAALYMGLSRDS</sequence>
<name>A0A843UJ70_COLES</name>
<dbReference type="AlphaFoldDB" id="A0A843UJ70"/>
<keyword evidence="3" id="KW-1185">Reference proteome</keyword>
<evidence type="ECO:0000256" key="1">
    <source>
        <dbReference type="SAM" id="MobiDB-lite"/>
    </source>
</evidence>